<protein>
    <submittedName>
        <fullName evidence="1">Uncharacterized protein</fullName>
    </submittedName>
</protein>
<name>A0A6S7FPL3_PARCT</name>
<dbReference type="AlphaFoldDB" id="A0A6S7FPL3"/>
<dbReference type="EMBL" id="CACRXK020000081">
    <property type="protein sequence ID" value="CAB3977949.1"/>
    <property type="molecule type" value="Genomic_DNA"/>
</dbReference>
<organism evidence="1 2">
    <name type="scientific">Paramuricea clavata</name>
    <name type="common">Red gorgonian</name>
    <name type="synonym">Violescent sea-whip</name>
    <dbReference type="NCBI Taxonomy" id="317549"/>
    <lineage>
        <taxon>Eukaryota</taxon>
        <taxon>Metazoa</taxon>
        <taxon>Cnidaria</taxon>
        <taxon>Anthozoa</taxon>
        <taxon>Octocorallia</taxon>
        <taxon>Malacalcyonacea</taxon>
        <taxon>Plexauridae</taxon>
        <taxon>Paramuricea</taxon>
    </lineage>
</organism>
<proteinExistence type="predicted"/>
<reference evidence="1" key="1">
    <citation type="submission" date="2020-04" db="EMBL/GenBank/DDBJ databases">
        <authorList>
            <person name="Alioto T."/>
            <person name="Alioto T."/>
            <person name="Gomez Garrido J."/>
        </authorList>
    </citation>
    <scope>NUCLEOTIDE SEQUENCE</scope>
    <source>
        <strain evidence="1">A484AB</strain>
    </source>
</reference>
<sequence length="93" mass="10526">MDKVAYVKLLEGEGKQYKKIGLYMLSGKAATVEERAAGKICAPPKLNPAYATDPKVRRVGKIVPRELKQTQQPKTQQQQRQYPPEVLRLIYGQ</sequence>
<evidence type="ECO:0000313" key="2">
    <source>
        <dbReference type="Proteomes" id="UP001152795"/>
    </source>
</evidence>
<dbReference type="Proteomes" id="UP001152795">
    <property type="component" value="Unassembled WGS sequence"/>
</dbReference>
<accession>A0A6S7FPL3</accession>
<comment type="caution">
    <text evidence="1">The sequence shown here is derived from an EMBL/GenBank/DDBJ whole genome shotgun (WGS) entry which is preliminary data.</text>
</comment>
<evidence type="ECO:0000313" key="1">
    <source>
        <dbReference type="EMBL" id="CAB3977949.1"/>
    </source>
</evidence>
<keyword evidence="2" id="KW-1185">Reference proteome</keyword>
<gene>
    <name evidence="1" type="ORF">PACLA_8A075410</name>
</gene>